<evidence type="ECO:0000256" key="8">
    <source>
        <dbReference type="SAM" id="Phobius"/>
    </source>
</evidence>
<organism evidence="10 11">
    <name type="scientific">Shewanella surugensis</name>
    <dbReference type="NCBI Taxonomy" id="212020"/>
    <lineage>
        <taxon>Bacteria</taxon>
        <taxon>Pseudomonadati</taxon>
        <taxon>Pseudomonadota</taxon>
        <taxon>Gammaproteobacteria</taxon>
        <taxon>Alteromonadales</taxon>
        <taxon>Shewanellaceae</taxon>
        <taxon>Shewanella</taxon>
    </lineage>
</organism>
<evidence type="ECO:0000313" key="10">
    <source>
        <dbReference type="EMBL" id="MCL1125643.1"/>
    </source>
</evidence>
<feature type="transmembrane region" description="Helical" evidence="8">
    <location>
        <begin position="85"/>
        <end position="103"/>
    </location>
</feature>
<feature type="transmembrane region" description="Helical" evidence="8">
    <location>
        <begin position="205"/>
        <end position="226"/>
    </location>
</feature>
<evidence type="ECO:0000256" key="2">
    <source>
        <dbReference type="ARBA" id="ARBA00022475"/>
    </source>
</evidence>
<reference evidence="10 11" key="1">
    <citation type="submission" date="2022-01" db="EMBL/GenBank/DDBJ databases">
        <title>Whole genome-based taxonomy of the Shewanellaceae.</title>
        <authorList>
            <person name="Martin-Rodriguez A.J."/>
        </authorList>
    </citation>
    <scope>NUCLEOTIDE SEQUENCE [LARGE SCALE GENOMIC DNA]</scope>
    <source>
        <strain evidence="10 11">DSM 17177</strain>
    </source>
</reference>
<keyword evidence="7 8" id="KW-0472">Membrane</keyword>
<protein>
    <submittedName>
        <fullName evidence="10">Glycosyltransferase family 39 protein</fullName>
    </submittedName>
</protein>
<sequence>MNRAWISVSSAFVLVGLLLVRLVTLGLYPLMDTTESRYGEMARLMVETGNWLTPQFSYGVPFWGKPPLQTWMSAASIFLFENNEFFLRLPHFLGGVVVLYLIYRFAKFYQIPAMSSVIILTSTVVFYISAGAVMTDMGLTIGITLAMIGFYLSWQGKTCWGYLGFVGLAIGMLAKGPVSLVIFAIGVGIWLFWQYGFIKPWKLLWQRTPLISGTLLMLAICLPWYIAAEHATPGFLQYFIVGEHWDRFVDSGWKGDLYGSAHDRIRGTIWLYFAVAALPWSFYLPRALYKLYKEGKTGFDPLTCFLLCWLLSPMLLFTFSGNILAAYVLPGIPALALLIARAWSDVGVPRMKTVAGLMALLLILTLIGLKSGPTKEKSEKWILSQRTHDIPTYYWQKAPFSAEYYSQGQVQVVKPKRALSLLPTTPYYIVVKNSVLDNKAMFDQCQRQANTNEEVLLLCGN</sequence>
<keyword evidence="6 8" id="KW-1133">Transmembrane helix</keyword>
<evidence type="ECO:0000256" key="6">
    <source>
        <dbReference type="ARBA" id="ARBA00022989"/>
    </source>
</evidence>
<keyword evidence="5 8" id="KW-0812">Transmembrane</keyword>
<feature type="transmembrane region" description="Helical" evidence="8">
    <location>
        <begin position="137"/>
        <end position="154"/>
    </location>
</feature>
<accession>A0ABT0LD61</accession>
<dbReference type="Pfam" id="PF02366">
    <property type="entry name" value="PMT"/>
    <property type="match status" value="1"/>
</dbReference>
<name>A0ABT0LD61_9GAMM</name>
<keyword evidence="3" id="KW-0328">Glycosyltransferase</keyword>
<feature type="transmembrane region" description="Helical" evidence="8">
    <location>
        <begin position="269"/>
        <end position="289"/>
    </location>
</feature>
<keyword evidence="2" id="KW-1003">Cell membrane</keyword>
<keyword evidence="4" id="KW-0808">Transferase</keyword>
<dbReference type="EMBL" id="JAKIKS010000055">
    <property type="protein sequence ID" value="MCL1125643.1"/>
    <property type="molecule type" value="Genomic_DNA"/>
</dbReference>
<dbReference type="Proteomes" id="UP001203423">
    <property type="component" value="Unassembled WGS sequence"/>
</dbReference>
<evidence type="ECO:0000256" key="4">
    <source>
        <dbReference type="ARBA" id="ARBA00022679"/>
    </source>
</evidence>
<feature type="transmembrane region" description="Helical" evidence="8">
    <location>
        <begin position="160"/>
        <end position="193"/>
    </location>
</feature>
<feature type="transmembrane region" description="Helical" evidence="8">
    <location>
        <begin position="351"/>
        <end position="369"/>
    </location>
</feature>
<evidence type="ECO:0000256" key="5">
    <source>
        <dbReference type="ARBA" id="ARBA00022692"/>
    </source>
</evidence>
<feature type="transmembrane region" description="Helical" evidence="8">
    <location>
        <begin position="301"/>
        <end position="319"/>
    </location>
</feature>
<gene>
    <name evidence="10" type="ORF">L2764_14445</name>
</gene>
<proteinExistence type="predicted"/>
<dbReference type="PANTHER" id="PTHR33908">
    <property type="entry name" value="MANNOSYLTRANSFERASE YKCB-RELATED"/>
    <property type="match status" value="1"/>
</dbReference>
<dbReference type="PANTHER" id="PTHR33908:SF3">
    <property type="entry name" value="UNDECAPRENYL PHOSPHATE-ALPHA-4-AMINO-4-DEOXY-L-ARABINOSE ARABINOSYL TRANSFERASE"/>
    <property type="match status" value="1"/>
</dbReference>
<evidence type="ECO:0000256" key="7">
    <source>
        <dbReference type="ARBA" id="ARBA00023136"/>
    </source>
</evidence>
<evidence type="ECO:0000256" key="3">
    <source>
        <dbReference type="ARBA" id="ARBA00022676"/>
    </source>
</evidence>
<dbReference type="RefSeq" id="WP_248940951.1">
    <property type="nucleotide sequence ID" value="NZ_JAKIKS010000055.1"/>
</dbReference>
<evidence type="ECO:0000256" key="1">
    <source>
        <dbReference type="ARBA" id="ARBA00004651"/>
    </source>
</evidence>
<feature type="transmembrane region" description="Helical" evidence="8">
    <location>
        <begin position="6"/>
        <end position="28"/>
    </location>
</feature>
<dbReference type="InterPro" id="IPR003342">
    <property type="entry name" value="ArnT-like_N"/>
</dbReference>
<dbReference type="InterPro" id="IPR050297">
    <property type="entry name" value="LipidA_mod_glycosyltrf_83"/>
</dbReference>
<keyword evidence="11" id="KW-1185">Reference proteome</keyword>
<feature type="transmembrane region" description="Helical" evidence="8">
    <location>
        <begin position="109"/>
        <end position="130"/>
    </location>
</feature>
<evidence type="ECO:0000259" key="9">
    <source>
        <dbReference type="Pfam" id="PF02366"/>
    </source>
</evidence>
<evidence type="ECO:0000313" key="11">
    <source>
        <dbReference type="Proteomes" id="UP001203423"/>
    </source>
</evidence>
<comment type="subcellular location">
    <subcellularLocation>
        <location evidence="1">Cell membrane</location>
        <topology evidence="1">Multi-pass membrane protein</topology>
    </subcellularLocation>
</comment>
<feature type="domain" description="ArnT-like N-terminal" evidence="9">
    <location>
        <begin position="11"/>
        <end position="239"/>
    </location>
</feature>
<comment type="caution">
    <text evidence="10">The sequence shown here is derived from an EMBL/GenBank/DDBJ whole genome shotgun (WGS) entry which is preliminary data.</text>
</comment>